<evidence type="ECO:0000313" key="4">
    <source>
        <dbReference type="Proteomes" id="UP000077115"/>
    </source>
</evidence>
<gene>
    <name evidence="3" type="ORF">BDEG_26528</name>
</gene>
<dbReference type="PANTHER" id="PTHR10900">
    <property type="entry name" value="PERIOSTIN-RELATED"/>
    <property type="match status" value="1"/>
</dbReference>
<feature type="chain" id="PRO_5008077851" description="FAS1 domain-containing protein" evidence="1">
    <location>
        <begin position="18"/>
        <end position="390"/>
    </location>
</feature>
<dbReference type="AlphaFoldDB" id="A0A177WSN2"/>
<dbReference type="InterPro" id="IPR036378">
    <property type="entry name" value="FAS1_dom_sf"/>
</dbReference>
<dbReference type="InterPro" id="IPR050904">
    <property type="entry name" value="Adhesion/Biosynth-related"/>
</dbReference>
<dbReference type="EMBL" id="DS022309">
    <property type="protein sequence ID" value="OAJ43147.1"/>
    <property type="molecule type" value="Genomic_DNA"/>
</dbReference>
<protein>
    <recommendedName>
        <fullName evidence="2">FAS1 domain-containing protein</fullName>
    </recommendedName>
</protein>
<name>A0A177WSN2_BATDL</name>
<dbReference type="Gene3D" id="2.30.180.10">
    <property type="entry name" value="FAS1 domain"/>
    <property type="match status" value="2"/>
</dbReference>
<dbReference type="eggNOG" id="KOG1437">
    <property type="taxonomic scope" value="Eukaryota"/>
</dbReference>
<evidence type="ECO:0000259" key="2">
    <source>
        <dbReference type="PROSITE" id="PS50213"/>
    </source>
</evidence>
<dbReference type="STRING" id="403673.A0A177WSN2"/>
<sequence length="390" mass="43449">MLAHIIFLLALSPFSLGATIPTVPNLLKGSNDGSSHHQILFLVNDEATDKIESISIKNNSPNVMLADTPDGSDEKNLLELVTSQEVLSTFAVLLVERDTLVTALTAKNANLTVLAPDNQAFKGIHYPPPDEAITNILLYHIVSPATTMEQLFDGQLLDTAYSPEALDGKPQKIRVTIEKDYGSVRLNKYSRITETNIIASNGVAHVISNLIMPPPNALNIIAHNPFTFAVFLLALKRVEIDDIIRSTHSLTIFCPTNQAFKDLGWPRLRYLFSEEGKQSLEDIVLYHLSPKLSYSSDLFDGDHQLPTMLKDKTIKTSPKKGDDETLTDIEINDESYVVELDNLANNGVIHAIDKILVPFDWQNIDERVHVWDRMPDLTSVFEVEQIIDSL</sequence>
<accession>A0A177WSN2</accession>
<dbReference type="GO" id="GO:0005615">
    <property type="term" value="C:extracellular space"/>
    <property type="evidence" value="ECO:0007669"/>
    <property type="project" value="TreeGrafter"/>
</dbReference>
<feature type="domain" description="FAS1" evidence="2">
    <location>
        <begin position="215"/>
        <end position="356"/>
    </location>
</feature>
<keyword evidence="1" id="KW-0732">Signal</keyword>
<dbReference type="PANTHER" id="PTHR10900:SF77">
    <property type="entry name" value="FI19380P1"/>
    <property type="match status" value="1"/>
</dbReference>
<dbReference type="VEuPathDB" id="FungiDB:BDEG_26528"/>
<reference evidence="3 4" key="1">
    <citation type="submission" date="2006-10" db="EMBL/GenBank/DDBJ databases">
        <title>The Genome Sequence of Batrachochytrium dendrobatidis JEL423.</title>
        <authorList>
            <consortium name="The Broad Institute Genome Sequencing Platform"/>
            <person name="Birren B."/>
            <person name="Lander E."/>
            <person name="Galagan J."/>
            <person name="Cuomo C."/>
            <person name="Devon K."/>
            <person name="Jaffe D."/>
            <person name="Butler J."/>
            <person name="Alvarez P."/>
            <person name="Gnerre S."/>
            <person name="Grabherr M."/>
            <person name="Kleber M."/>
            <person name="Mauceli E."/>
            <person name="Brockman W."/>
            <person name="Young S."/>
            <person name="LaButti K."/>
            <person name="Sykes S."/>
            <person name="DeCaprio D."/>
            <person name="Crawford M."/>
            <person name="Koehrsen M."/>
            <person name="Engels R."/>
            <person name="Montgomery P."/>
            <person name="Pearson M."/>
            <person name="Howarth C."/>
            <person name="Larson L."/>
            <person name="White J."/>
            <person name="O'Leary S."/>
            <person name="Kodira C."/>
            <person name="Zeng Q."/>
            <person name="Yandava C."/>
            <person name="Alvarado L."/>
            <person name="Longcore J."/>
            <person name="James T."/>
        </authorList>
    </citation>
    <scope>NUCLEOTIDE SEQUENCE [LARGE SCALE GENOMIC DNA]</scope>
    <source>
        <strain evidence="3 4">JEL423</strain>
    </source>
</reference>
<evidence type="ECO:0000256" key="1">
    <source>
        <dbReference type="SAM" id="SignalP"/>
    </source>
</evidence>
<dbReference type="Proteomes" id="UP000077115">
    <property type="component" value="Unassembled WGS sequence"/>
</dbReference>
<dbReference type="FunFam" id="2.30.180.10:FF:000077">
    <property type="entry name" value="Chromosome 1, whole genome shotgun sequence"/>
    <property type="match status" value="1"/>
</dbReference>
<dbReference type="SMART" id="SM00554">
    <property type="entry name" value="FAS1"/>
    <property type="match status" value="2"/>
</dbReference>
<dbReference type="PROSITE" id="PS50213">
    <property type="entry name" value="FAS1"/>
    <property type="match status" value="2"/>
</dbReference>
<evidence type="ECO:0000313" key="3">
    <source>
        <dbReference type="EMBL" id="OAJ43147.1"/>
    </source>
</evidence>
<dbReference type="OrthoDB" id="7700931at2759"/>
<dbReference type="Pfam" id="PF02469">
    <property type="entry name" value="Fasciclin"/>
    <property type="match status" value="2"/>
</dbReference>
<organism evidence="3 4">
    <name type="scientific">Batrachochytrium dendrobatidis (strain JEL423)</name>
    <dbReference type="NCBI Taxonomy" id="403673"/>
    <lineage>
        <taxon>Eukaryota</taxon>
        <taxon>Fungi</taxon>
        <taxon>Fungi incertae sedis</taxon>
        <taxon>Chytridiomycota</taxon>
        <taxon>Chytridiomycota incertae sedis</taxon>
        <taxon>Chytridiomycetes</taxon>
        <taxon>Rhizophydiales</taxon>
        <taxon>Rhizophydiales incertae sedis</taxon>
        <taxon>Batrachochytrium</taxon>
    </lineage>
</organism>
<feature type="signal peptide" evidence="1">
    <location>
        <begin position="1"/>
        <end position="17"/>
    </location>
</feature>
<feature type="non-terminal residue" evidence="3">
    <location>
        <position position="1"/>
    </location>
</feature>
<proteinExistence type="predicted"/>
<dbReference type="SUPFAM" id="SSF82153">
    <property type="entry name" value="FAS1 domain"/>
    <property type="match status" value="2"/>
</dbReference>
<feature type="domain" description="FAS1" evidence="2">
    <location>
        <begin position="74"/>
        <end position="211"/>
    </location>
</feature>
<dbReference type="InterPro" id="IPR000782">
    <property type="entry name" value="FAS1_domain"/>
</dbReference>
<reference evidence="3 4" key="2">
    <citation type="submission" date="2016-05" db="EMBL/GenBank/DDBJ databases">
        <title>Lineage-specific infection strategies underlie the spectrum of fungal disease in amphibians.</title>
        <authorList>
            <person name="Cuomo C.A."/>
            <person name="Farrer R.A."/>
            <person name="James T."/>
            <person name="Longcore J."/>
            <person name="Birren B."/>
        </authorList>
    </citation>
    <scope>NUCLEOTIDE SEQUENCE [LARGE SCALE GENOMIC DNA]</scope>
    <source>
        <strain evidence="3 4">JEL423</strain>
    </source>
</reference>